<evidence type="ECO:0000256" key="3">
    <source>
        <dbReference type="PROSITE-ProRule" id="PRU00176"/>
    </source>
</evidence>
<sequence>SLPTQCQSLLYPHPIRKKLITPVVNMTRTTLFVSGFSHRTRAKNLAYEFERYGPLVRCDIPALRNDSAKPYAFVEFEDDRDARDAYRDMKDFRFEGHVLDIQFARNAPRRYERGGGRGRSRSPSRRDRSPPRRRSPRRRSPRRRSPSPPPRRRSLSPRGRSASPRRRSPSPTDRRRSSASRSPVRGRSVERKVDRDGDHAMSPRGSRSPTPERRPAGDAGNQNENGRDRSRSGSPRPRSISPRPRSVTP</sequence>
<proteinExistence type="predicted"/>
<dbReference type="SUPFAM" id="SSF54928">
    <property type="entry name" value="RNA-binding domain, RBD"/>
    <property type="match status" value="1"/>
</dbReference>
<dbReference type="InterPro" id="IPR012677">
    <property type="entry name" value="Nucleotide-bd_a/b_plait_sf"/>
</dbReference>
<dbReference type="InterPro" id="IPR051183">
    <property type="entry name" value="U1_U11-U12_snRNP_70-35kDa"/>
</dbReference>
<dbReference type="SMART" id="SM00360">
    <property type="entry name" value="RRM"/>
    <property type="match status" value="1"/>
</dbReference>
<dbReference type="OrthoDB" id="5970at2759"/>
<dbReference type="GO" id="GO:0071011">
    <property type="term" value="C:precatalytic spliceosome"/>
    <property type="evidence" value="ECO:0007669"/>
    <property type="project" value="TreeGrafter"/>
</dbReference>
<dbReference type="Pfam" id="PF00076">
    <property type="entry name" value="RRM_1"/>
    <property type="match status" value="1"/>
</dbReference>
<dbReference type="PANTHER" id="PTHR13952:SF5">
    <property type="entry name" value="U1 SMALL NUCLEAR RIBONUCLEOPROTEIN 70 KDA"/>
    <property type="match status" value="1"/>
</dbReference>
<dbReference type="GO" id="GO:0005685">
    <property type="term" value="C:U1 snRNP"/>
    <property type="evidence" value="ECO:0007669"/>
    <property type="project" value="TreeGrafter"/>
</dbReference>
<comment type="subcellular location">
    <subcellularLocation>
        <location evidence="1">Nucleus</location>
    </subcellularLocation>
</comment>
<dbReference type="InterPro" id="IPR035979">
    <property type="entry name" value="RBD_domain_sf"/>
</dbReference>
<dbReference type="Gene3D" id="3.30.70.330">
    <property type="match status" value="1"/>
</dbReference>
<feature type="non-terminal residue" evidence="6">
    <location>
        <position position="1"/>
    </location>
</feature>
<evidence type="ECO:0000313" key="7">
    <source>
        <dbReference type="Proteomes" id="UP000780801"/>
    </source>
</evidence>
<dbReference type="GO" id="GO:0003729">
    <property type="term" value="F:mRNA binding"/>
    <property type="evidence" value="ECO:0007669"/>
    <property type="project" value="TreeGrafter"/>
</dbReference>
<reference evidence="6" key="1">
    <citation type="journal article" date="2020" name="Fungal Divers.">
        <title>Resolving the Mortierellaceae phylogeny through synthesis of multi-gene phylogenetics and phylogenomics.</title>
        <authorList>
            <person name="Vandepol N."/>
            <person name="Liber J."/>
            <person name="Desiro A."/>
            <person name="Na H."/>
            <person name="Kennedy M."/>
            <person name="Barry K."/>
            <person name="Grigoriev I.V."/>
            <person name="Miller A.N."/>
            <person name="O'Donnell K."/>
            <person name="Stajich J.E."/>
            <person name="Bonito G."/>
        </authorList>
    </citation>
    <scope>NUCLEOTIDE SEQUENCE</scope>
    <source>
        <strain evidence="6">KOD1015</strain>
    </source>
</reference>
<accession>A0A9P6FVJ0</accession>
<feature type="region of interest" description="Disordered" evidence="4">
    <location>
        <begin position="106"/>
        <end position="249"/>
    </location>
</feature>
<evidence type="ECO:0000256" key="4">
    <source>
        <dbReference type="SAM" id="MobiDB-lite"/>
    </source>
</evidence>
<dbReference type="InterPro" id="IPR000504">
    <property type="entry name" value="RRM_dom"/>
</dbReference>
<keyword evidence="7" id="KW-1185">Reference proteome</keyword>
<gene>
    <name evidence="6" type="ORF">BGW38_010952</name>
</gene>
<evidence type="ECO:0000256" key="2">
    <source>
        <dbReference type="ARBA" id="ARBA00023242"/>
    </source>
</evidence>
<dbReference type="AlphaFoldDB" id="A0A9P6FVJ0"/>
<evidence type="ECO:0000313" key="6">
    <source>
        <dbReference type="EMBL" id="KAF9582630.1"/>
    </source>
</evidence>
<dbReference type="PANTHER" id="PTHR13952">
    <property type="entry name" value="U1 SMALL NUCLEAR RIBONUCLEOPROTEIN 70 KD"/>
    <property type="match status" value="1"/>
</dbReference>
<keyword evidence="3" id="KW-0694">RNA-binding</keyword>
<protein>
    <recommendedName>
        <fullName evidence="5">RRM domain-containing protein</fullName>
    </recommendedName>
</protein>
<dbReference type="PROSITE" id="PS50102">
    <property type="entry name" value="RRM"/>
    <property type="match status" value="1"/>
</dbReference>
<evidence type="ECO:0000259" key="5">
    <source>
        <dbReference type="PROSITE" id="PS50102"/>
    </source>
</evidence>
<feature type="compositionally biased region" description="Basic residues" evidence="4">
    <location>
        <begin position="131"/>
        <end position="155"/>
    </location>
</feature>
<dbReference type="EMBL" id="JAABOA010000982">
    <property type="protein sequence ID" value="KAF9582630.1"/>
    <property type="molecule type" value="Genomic_DNA"/>
</dbReference>
<dbReference type="GO" id="GO:0000398">
    <property type="term" value="P:mRNA splicing, via spliceosome"/>
    <property type="evidence" value="ECO:0007669"/>
    <property type="project" value="TreeGrafter"/>
</dbReference>
<feature type="compositionally biased region" description="Low complexity" evidence="4">
    <location>
        <begin position="232"/>
        <end position="249"/>
    </location>
</feature>
<name>A0A9P6FVJ0_9FUNG</name>
<feature type="domain" description="RRM" evidence="5">
    <location>
        <begin position="29"/>
        <end position="106"/>
    </location>
</feature>
<feature type="compositionally biased region" description="Basic and acidic residues" evidence="4">
    <location>
        <begin position="187"/>
        <end position="201"/>
    </location>
</feature>
<organism evidence="6 7">
    <name type="scientific">Lunasporangiospora selenospora</name>
    <dbReference type="NCBI Taxonomy" id="979761"/>
    <lineage>
        <taxon>Eukaryota</taxon>
        <taxon>Fungi</taxon>
        <taxon>Fungi incertae sedis</taxon>
        <taxon>Mucoromycota</taxon>
        <taxon>Mortierellomycotina</taxon>
        <taxon>Mortierellomycetes</taxon>
        <taxon>Mortierellales</taxon>
        <taxon>Mortierellaceae</taxon>
        <taxon>Lunasporangiospora</taxon>
    </lineage>
</organism>
<comment type="caution">
    <text evidence="6">The sequence shown here is derived from an EMBL/GenBank/DDBJ whole genome shotgun (WGS) entry which is preliminary data.</text>
</comment>
<dbReference type="GO" id="GO:0071004">
    <property type="term" value="C:U2-type prespliceosome"/>
    <property type="evidence" value="ECO:0007669"/>
    <property type="project" value="TreeGrafter"/>
</dbReference>
<keyword evidence="2" id="KW-0539">Nucleus</keyword>
<dbReference type="GO" id="GO:0030619">
    <property type="term" value="F:U1 snRNA binding"/>
    <property type="evidence" value="ECO:0007669"/>
    <property type="project" value="TreeGrafter"/>
</dbReference>
<evidence type="ECO:0000256" key="1">
    <source>
        <dbReference type="ARBA" id="ARBA00004123"/>
    </source>
</evidence>
<dbReference type="Proteomes" id="UP000780801">
    <property type="component" value="Unassembled WGS sequence"/>
</dbReference>